<dbReference type="Pfam" id="PF17953">
    <property type="entry name" value="Csm4_C"/>
    <property type="match status" value="1"/>
</dbReference>
<keyword evidence="8" id="KW-1185">Reference proteome</keyword>
<evidence type="ECO:0000313" key="7">
    <source>
        <dbReference type="EMBL" id="MBU9735435.1"/>
    </source>
</evidence>
<dbReference type="NCBIfam" id="TIGR01903">
    <property type="entry name" value="cas5_csm4"/>
    <property type="match status" value="1"/>
</dbReference>
<dbReference type="Proteomes" id="UP000712157">
    <property type="component" value="Unassembled WGS sequence"/>
</dbReference>
<dbReference type="EMBL" id="JAHQCW010000003">
    <property type="protein sequence ID" value="MBU9735435.1"/>
    <property type="molecule type" value="Genomic_DNA"/>
</dbReference>
<keyword evidence="3" id="KW-0694">RNA-binding</keyword>
<comment type="caution">
    <text evidence="7">The sequence shown here is derived from an EMBL/GenBank/DDBJ whole genome shotgun (WGS) entry which is preliminary data.</text>
</comment>
<dbReference type="InterPro" id="IPR040932">
    <property type="entry name" value="Csm4_C"/>
</dbReference>
<keyword evidence="4" id="KW-0051">Antiviral defense</keyword>
<sequence length="328" mass="37404">MNYYLYKIHFTGPVHFGDGADAKALEHTTISLCADTLFSALCHSASQMDGENKIPALVQPIIKGRLAFSDLFPYKKDTLYIPKPILPAKLTGDMVDASRRKQMKGLKFIPVTRLEEFWRGLQGERELHVEELAADFGTPWDIIKAAVRNDKDALPYTVSGFLFYEDCGLYGLVKYENQDDLNLVRRLLKNLEMDGLGGKISSGYGKFRLQEEKILDDSEKYQDGQSSFLKNSLTAKTKGLSLLLTTSLPRDDELDNSMQGAYYTLTRRGGYVLSAKYSDRFYKKKTQYFFAAGSVFTNRFLGDIYHVSQEKEHPVYRYSCPIFMEVRQ</sequence>
<dbReference type="RefSeq" id="WP_238720533.1">
    <property type="nucleotide sequence ID" value="NZ_JAHQCW010000003.1"/>
</dbReference>
<evidence type="ECO:0000256" key="2">
    <source>
        <dbReference type="ARBA" id="ARBA00016109"/>
    </source>
</evidence>
<reference evidence="7" key="1">
    <citation type="submission" date="2021-06" db="EMBL/GenBank/DDBJ databases">
        <title>Description of novel taxa of the family Lachnospiraceae.</title>
        <authorList>
            <person name="Chaplin A.V."/>
            <person name="Sokolova S.R."/>
            <person name="Pikina A.P."/>
            <person name="Korzhanova M."/>
            <person name="Belova V."/>
            <person name="Korostin D."/>
            <person name="Efimov B.A."/>
        </authorList>
    </citation>
    <scope>NUCLEOTIDE SEQUENCE</scope>
    <source>
        <strain evidence="7">ASD5720</strain>
    </source>
</reference>
<evidence type="ECO:0000256" key="1">
    <source>
        <dbReference type="ARBA" id="ARBA00005772"/>
    </source>
</evidence>
<proteinExistence type="inferred from homology"/>
<feature type="domain" description="Csm4 C-terminal" evidence="6">
    <location>
        <begin position="241"/>
        <end position="326"/>
    </location>
</feature>
<dbReference type="AlphaFoldDB" id="A0A949NH15"/>
<comment type="similarity">
    <text evidence="1">Belongs to the CRISPR-associated Csm4 family.</text>
</comment>
<gene>
    <name evidence="7" type="primary">csm4</name>
    <name evidence="7" type="ORF">KTH89_02735</name>
</gene>
<evidence type="ECO:0000256" key="3">
    <source>
        <dbReference type="ARBA" id="ARBA00022884"/>
    </source>
</evidence>
<dbReference type="InterPro" id="IPR005510">
    <property type="entry name" value="Csm4"/>
</dbReference>
<dbReference type="GO" id="GO:0003723">
    <property type="term" value="F:RNA binding"/>
    <property type="evidence" value="ECO:0007669"/>
    <property type="project" value="UniProtKB-KW"/>
</dbReference>
<evidence type="ECO:0000259" key="6">
    <source>
        <dbReference type="Pfam" id="PF17953"/>
    </source>
</evidence>
<accession>A0A949NH15</accession>
<feature type="domain" description="CRISPR type III-associated protein" evidence="5">
    <location>
        <begin position="62"/>
        <end position="208"/>
    </location>
</feature>
<dbReference type="InterPro" id="IPR005537">
    <property type="entry name" value="RAMP_III_fam"/>
</dbReference>
<evidence type="ECO:0000313" key="8">
    <source>
        <dbReference type="Proteomes" id="UP000712157"/>
    </source>
</evidence>
<dbReference type="GO" id="GO:0051607">
    <property type="term" value="P:defense response to virus"/>
    <property type="evidence" value="ECO:0007669"/>
    <property type="project" value="UniProtKB-KW"/>
</dbReference>
<evidence type="ECO:0000256" key="4">
    <source>
        <dbReference type="ARBA" id="ARBA00023118"/>
    </source>
</evidence>
<dbReference type="Pfam" id="PF03787">
    <property type="entry name" value="RAMPs"/>
    <property type="match status" value="1"/>
</dbReference>
<protein>
    <recommendedName>
        <fullName evidence="2">CRISPR system Cms protein Csm4</fullName>
    </recommendedName>
</protein>
<organism evidence="7 8">
    <name type="scientific">Diplocloster agilis</name>
    <dbReference type="NCBI Taxonomy" id="2850323"/>
    <lineage>
        <taxon>Bacteria</taxon>
        <taxon>Bacillati</taxon>
        <taxon>Bacillota</taxon>
        <taxon>Clostridia</taxon>
        <taxon>Lachnospirales</taxon>
        <taxon>Lachnospiraceae</taxon>
        <taxon>Diplocloster</taxon>
    </lineage>
</organism>
<evidence type="ECO:0000259" key="5">
    <source>
        <dbReference type="Pfam" id="PF03787"/>
    </source>
</evidence>
<name>A0A949NH15_9FIRM</name>